<gene>
    <name evidence="2" type="ORF">SAMN05216270_116143</name>
</gene>
<dbReference type="RefSeq" id="WP_091039696.1">
    <property type="nucleotide sequence ID" value="NZ_FNAD01000016.1"/>
</dbReference>
<keyword evidence="1" id="KW-0472">Membrane</keyword>
<reference evidence="3" key="1">
    <citation type="submission" date="2016-10" db="EMBL/GenBank/DDBJ databases">
        <authorList>
            <person name="Varghese N."/>
            <person name="Submissions S."/>
        </authorList>
    </citation>
    <scope>NUCLEOTIDE SEQUENCE [LARGE SCALE GENOMIC DNA]</scope>
    <source>
        <strain evidence="3">CGMCC 4.3516</strain>
    </source>
</reference>
<sequence length="252" mass="26160">MDLTLAASLAALALIDSTSFGTLLIPIWLLLAPGRVKAGRMLVYLGTIAVFYFAVGMAIVLGATTFIEDIGALMETRAAMWVQLVLGAGLLALSFRFDSKKRKEGGGRVARWRERALGIEEADAGGTDGGTRTRRGSALSLVGLAAGAATLEVATMLPYLAAIGMVTAAGLGAAGTTATMAGYCAVMILPALVLLGARLVARDAVEPLLVRINNWMTKNAASTTGWVIGIVGFLLARDAAVRLGLLDALINR</sequence>
<accession>A0A1G7BFX1</accession>
<feature type="transmembrane region" description="Helical" evidence="1">
    <location>
        <begin position="78"/>
        <end position="95"/>
    </location>
</feature>
<evidence type="ECO:0000256" key="1">
    <source>
        <dbReference type="SAM" id="Phobius"/>
    </source>
</evidence>
<dbReference type="Proteomes" id="UP000198949">
    <property type="component" value="Unassembled WGS sequence"/>
</dbReference>
<feature type="transmembrane region" description="Helical" evidence="1">
    <location>
        <begin position="6"/>
        <end position="30"/>
    </location>
</feature>
<evidence type="ECO:0000313" key="3">
    <source>
        <dbReference type="Proteomes" id="UP000198949"/>
    </source>
</evidence>
<dbReference type="Pfam" id="PF11139">
    <property type="entry name" value="SfLAP"/>
    <property type="match status" value="1"/>
</dbReference>
<dbReference type="OrthoDB" id="7062264at2"/>
<feature type="transmembrane region" description="Helical" evidence="1">
    <location>
        <begin position="138"/>
        <end position="160"/>
    </location>
</feature>
<name>A0A1G7BFX1_9ACTN</name>
<keyword evidence="3" id="KW-1185">Reference proteome</keyword>
<dbReference type="STRING" id="58114.SAMN05216270_116143"/>
<protein>
    <submittedName>
        <fullName evidence="2">Sap, sulfolipid-1-addressing protein</fullName>
    </submittedName>
</protein>
<evidence type="ECO:0000313" key="2">
    <source>
        <dbReference type="EMBL" id="SDE26011.1"/>
    </source>
</evidence>
<feature type="transmembrane region" description="Helical" evidence="1">
    <location>
        <begin position="180"/>
        <end position="201"/>
    </location>
</feature>
<dbReference type="AlphaFoldDB" id="A0A1G7BFX1"/>
<proteinExistence type="predicted"/>
<keyword evidence="1" id="KW-1133">Transmembrane helix</keyword>
<dbReference type="EMBL" id="FNAD01000016">
    <property type="protein sequence ID" value="SDE26011.1"/>
    <property type="molecule type" value="Genomic_DNA"/>
</dbReference>
<dbReference type="InterPro" id="IPR021315">
    <property type="entry name" value="Gap/Sap"/>
</dbReference>
<organism evidence="2 3">
    <name type="scientific">Glycomyces harbinensis</name>
    <dbReference type="NCBI Taxonomy" id="58114"/>
    <lineage>
        <taxon>Bacteria</taxon>
        <taxon>Bacillati</taxon>
        <taxon>Actinomycetota</taxon>
        <taxon>Actinomycetes</taxon>
        <taxon>Glycomycetales</taxon>
        <taxon>Glycomycetaceae</taxon>
        <taxon>Glycomyces</taxon>
    </lineage>
</organism>
<keyword evidence="1" id="KW-0812">Transmembrane</keyword>
<feature type="transmembrane region" description="Helical" evidence="1">
    <location>
        <begin position="42"/>
        <end position="66"/>
    </location>
</feature>